<keyword evidence="2" id="KW-0012">Acyltransferase</keyword>
<dbReference type="InterPro" id="IPR016181">
    <property type="entry name" value="Acyl_CoA_acyltransferase"/>
</dbReference>
<sequence length="154" mass="17155">MQKEVIAVALNYERITTPEMLEDAIGVRFTVFVDEQKVPADEERDEYDDTPESCHHFLVTDNGKAIGAGRWKEYEPGVAKMQRIAVLLPYRGTGVGRQLLATMEADAKAEGYSASFLGAQCTAEGFYHKLGYETEPGEPFLDAGIPHVNMRKQL</sequence>
<dbReference type="KEGG" id="prz:GZH47_03330"/>
<organism evidence="4 5">
    <name type="scientific">Paenibacillus rhizovicinus</name>
    <dbReference type="NCBI Taxonomy" id="2704463"/>
    <lineage>
        <taxon>Bacteria</taxon>
        <taxon>Bacillati</taxon>
        <taxon>Bacillota</taxon>
        <taxon>Bacilli</taxon>
        <taxon>Bacillales</taxon>
        <taxon>Paenibacillaceae</taxon>
        <taxon>Paenibacillus</taxon>
    </lineage>
</organism>
<evidence type="ECO:0000256" key="2">
    <source>
        <dbReference type="ARBA" id="ARBA00023315"/>
    </source>
</evidence>
<dbReference type="InterPro" id="IPR050832">
    <property type="entry name" value="Bact_Acetyltransf"/>
</dbReference>
<evidence type="ECO:0000313" key="5">
    <source>
        <dbReference type="Proteomes" id="UP000479114"/>
    </source>
</evidence>
<evidence type="ECO:0000313" key="4">
    <source>
        <dbReference type="EMBL" id="QHW29961.1"/>
    </source>
</evidence>
<accession>A0A6C0NV18</accession>
<gene>
    <name evidence="4" type="ORF">GZH47_03330</name>
</gene>
<dbReference type="Proteomes" id="UP000479114">
    <property type="component" value="Chromosome"/>
</dbReference>
<dbReference type="AlphaFoldDB" id="A0A6C0NV18"/>
<dbReference type="PROSITE" id="PS51186">
    <property type="entry name" value="GNAT"/>
    <property type="match status" value="1"/>
</dbReference>
<keyword evidence="1 4" id="KW-0808">Transferase</keyword>
<dbReference type="Gene3D" id="3.40.630.30">
    <property type="match status" value="1"/>
</dbReference>
<feature type="domain" description="N-acetyltransferase" evidence="3">
    <location>
        <begin position="10"/>
        <end position="154"/>
    </location>
</feature>
<evidence type="ECO:0000259" key="3">
    <source>
        <dbReference type="PROSITE" id="PS51186"/>
    </source>
</evidence>
<name>A0A6C0NV18_9BACL</name>
<dbReference type="InterPro" id="IPR000182">
    <property type="entry name" value="GNAT_dom"/>
</dbReference>
<dbReference type="Pfam" id="PF13673">
    <property type="entry name" value="Acetyltransf_10"/>
    <property type="match status" value="1"/>
</dbReference>
<keyword evidence="5" id="KW-1185">Reference proteome</keyword>
<evidence type="ECO:0000256" key="1">
    <source>
        <dbReference type="ARBA" id="ARBA00022679"/>
    </source>
</evidence>
<dbReference type="CDD" id="cd04301">
    <property type="entry name" value="NAT_SF"/>
    <property type="match status" value="1"/>
</dbReference>
<dbReference type="PANTHER" id="PTHR43877">
    <property type="entry name" value="AMINOALKYLPHOSPHONATE N-ACETYLTRANSFERASE-RELATED-RELATED"/>
    <property type="match status" value="1"/>
</dbReference>
<dbReference type="SUPFAM" id="SSF55729">
    <property type="entry name" value="Acyl-CoA N-acyltransferases (Nat)"/>
    <property type="match status" value="1"/>
</dbReference>
<protein>
    <submittedName>
        <fullName evidence="4">GNAT family N-acetyltransferase</fullName>
    </submittedName>
</protein>
<proteinExistence type="predicted"/>
<dbReference type="EMBL" id="CP048286">
    <property type="protein sequence ID" value="QHW29961.1"/>
    <property type="molecule type" value="Genomic_DNA"/>
</dbReference>
<reference evidence="4 5" key="1">
    <citation type="submission" date="2020-02" db="EMBL/GenBank/DDBJ databases">
        <title>Paenibacillus sp. nov., isolated from rhizosphere soil of tomato.</title>
        <authorList>
            <person name="Weon H.-Y."/>
            <person name="Lee S.A."/>
        </authorList>
    </citation>
    <scope>NUCLEOTIDE SEQUENCE [LARGE SCALE GENOMIC DNA]</scope>
    <source>
        <strain evidence="4 5">14171R-81</strain>
    </source>
</reference>
<dbReference type="GO" id="GO:0016747">
    <property type="term" value="F:acyltransferase activity, transferring groups other than amino-acyl groups"/>
    <property type="evidence" value="ECO:0007669"/>
    <property type="project" value="InterPro"/>
</dbReference>